<dbReference type="Proteomes" id="UP000235826">
    <property type="component" value="Chromosome"/>
</dbReference>
<gene>
    <name evidence="2" type="ORF">C1H87_10595</name>
</gene>
<proteinExistence type="predicted"/>
<protein>
    <submittedName>
        <fullName evidence="2">Uncharacterized protein</fullName>
    </submittedName>
</protein>
<reference evidence="2 3" key="1">
    <citation type="submission" date="2018-01" db="EMBL/GenBank/DDBJ databases">
        <title>Complete genome sequence of Flavivirga eckloniae ECD14 isolated from seaweed Ecklonia cava.</title>
        <authorList>
            <person name="Lee J.H."/>
            <person name="Baik K.S."/>
            <person name="Seong C.N."/>
        </authorList>
    </citation>
    <scope>NUCLEOTIDE SEQUENCE [LARGE SCALE GENOMIC DNA]</scope>
    <source>
        <strain evidence="2 3">ECD14</strain>
    </source>
</reference>
<evidence type="ECO:0000313" key="2">
    <source>
        <dbReference type="EMBL" id="AUP79123.1"/>
    </source>
</evidence>
<keyword evidence="1" id="KW-0812">Transmembrane</keyword>
<dbReference type="EMBL" id="CP025791">
    <property type="protein sequence ID" value="AUP79123.1"/>
    <property type="molecule type" value="Genomic_DNA"/>
</dbReference>
<organism evidence="2 3">
    <name type="scientific">Flavivirga eckloniae</name>
    <dbReference type="NCBI Taxonomy" id="1803846"/>
    <lineage>
        <taxon>Bacteria</taxon>
        <taxon>Pseudomonadati</taxon>
        <taxon>Bacteroidota</taxon>
        <taxon>Flavobacteriia</taxon>
        <taxon>Flavobacteriales</taxon>
        <taxon>Flavobacteriaceae</taxon>
        <taxon>Flavivirga</taxon>
    </lineage>
</organism>
<name>A0A2K9PPX1_9FLAO</name>
<dbReference type="RefSeq" id="WP_102755778.1">
    <property type="nucleotide sequence ID" value="NZ_CP025791.1"/>
</dbReference>
<dbReference type="KEGG" id="fek:C1H87_10595"/>
<evidence type="ECO:0000313" key="3">
    <source>
        <dbReference type="Proteomes" id="UP000235826"/>
    </source>
</evidence>
<keyword evidence="3" id="KW-1185">Reference proteome</keyword>
<keyword evidence="1" id="KW-1133">Transmembrane helix</keyword>
<accession>A0A2K9PPX1</accession>
<dbReference type="AlphaFoldDB" id="A0A2K9PPX1"/>
<dbReference type="OrthoDB" id="796582at2"/>
<keyword evidence="1" id="KW-0472">Membrane</keyword>
<evidence type="ECO:0000256" key="1">
    <source>
        <dbReference type="SAM" id="Phobius"/>
    </source>
</evidence>
<feature type="transmembrane region" description="Helical" evidence="1">
    <location>
        <begin position="12"/>
        <end position="29"/>
    </location>
</feature>
<sequence>MNNFIYYPSWNVMYIVYGIFAFLLLRLIFSKTLKSYHSKWNTLIDNFEYSPKEFYSRLKTELESHGITKIKIEEVYIKEGGVMSHSRIYLRATWKDYQYDICGAKFGKGFFISWWLLYKDSIVKILISKIPFFGTWLAQKLYPITYFRIDSASMFMTYAQSSVLKVIDDITKNKGVRALTESERKPMLGDIFKR</sequence>